<accession>A0A316YAW5</accession>
<feature type="region of interest" description="Disordered" evidence="1">
    <location>
        <begin position="39"/>
        <end position="80"/>
    </location>
</feature>
<dbReference type="InParanoid" id="A0A316YAW5"/>
<evidence type="ECO:0000313" key="3">
    <source>
        <dbReference type="Proteomes" id="UP000245768"/>
    </source>
</evidence>
<organism evidence="2 3">
    <name type="scientific">Acaromyces ingoldii</name>
    <dbReference type="NCBI Taxonomy" id="215250"/>
    <lineage>
        <taxon>Eukaryota</taxon>
        <taxon>Fungi</taxon>
        <taxon>Dikarya</taxon>
        <taxon>Basidiomycota</taxon>
        <taxon>Ustilaginomycotina</taxon>
        <taxon>Exobasidiomycetes</taxon>
        <taxon>Exobasidiales</taxon>
        <taxon>Cryptobasidiaceae</taxon>
        <taxon>Acaromyces</taxon>
    </lineage>
</organism>
<proteinExistence type="predicted"/>
<name>A0A316YAW5_9BASI</name>
<dbReference type="GeneID" id="37047506"/>
<dbReference type="AlphaFoldDB" id="A0A316YAW5"/>
<keyword evidence="3" id="KW-1185">Reference proteome</keyword>
<dbReference type="Proteomes" id="UP000245768">
    <property type="component" value="Unassembled WGS sequence"/>
</dbReference>
<reference evidence="2" key="1">
    <citation type="journal article" date="2018" name="Mol. Biol. Evol.">
        <title>Broad Genomic Sampling Reveals a Smut Pathogenic Ancestry of the Fungal Clade Ustilaginomycotina.</title>
        <authorList>
            <person name="Kijpornyongpan T."/>
            <person name="Mondo S.J."/>
            <person name="Barry K."/>
            <person name="Sandor L."/>
            <person name="Lee J."/>
            <person name="Lipzen A."/>
            <person name="Pangilinan J."/>
            <person name="LaButti K."/>
            <person name="Hainaut M."/>
            <person name="Henrissat B."/>
            <person name="Grigoriev I.V."/>
            <person name="Spatafora J.W."/>
            <person name="Aime M.C."/>
        </authorList>
    </citation>
    <scope>NUCLEOTIDE SEQUENCE [LARGE SCALE GENOMIC DNA]</scope>
    <source>
        <strain evidence="2">MCA 4198</strain>
    </source>
</reference>
<sequence>MDCVRVELEKTPFLPAGRAGKDTLPFSLHELKLNRFDFDQAPRDTLPSARARQEKEKMAKSEDGHPSFQEAHKKKEKRRS</sequence>
<protein>
    <submittedName>
        <fullName evidence="2">Uncharacterized protein</fullName>
    </submittedName>
</protein>
<dbReference type="RefSeq" id="XP_025373629.1">
    <property type="nucleotide sequence ID" value="XM_025525590.1"/>
</dbReference>
<dbReference type="EMBL" id="KZ819651">
    <property type="protein sequence ID" value="PWN86431.1"/>
    <property type="molecule type" value="Genomic_DNA"/>
</dbReference>
<gene>
    <name evidence="2" type="ORF">FA10DRAFT_59207</name>
</gene>
<evidence type="ECO:0000256" key="1">
    <source>
        <dbReference type="SAM" id="MobiDB-lite"/>
    </source>
</evidence>
<evidence type="ECO:0000313" key="2">
    <source>
        <dbReference type="EMBL" id="PWN86431.1"/>
    </source>
</evidence>
<feature type="compositionally biased region" description="Basic and acidic residues" evidence="1">
    <location>
        <begin position="51"/>
        <end position="73"/>
    </location>
</feature>